<organism evidence="1 2">
    <name type="scientific">Schleiferilactobacillus harbinensis</name>
    <dbReference type="NCBI Taxonomy" id="304207"/>
    <lineage>
        <taxon>Bacteria</taxon>
        <taxon>Bacillati</taxon>
        <taxon>Bacillota</taxon>
        <taxon>Bacilli</taxon>
        <taxon>Lactobacillales</taxon>
        <taxon>Lactobacillaceae</taxon>
        <taxon>Schleiferilactobacillus</taxon>
    </lineage>
</organism>
<dbReference type="InterPro" id="IPR024529">
    <property type="entry name" value="ECF_trnsprt_substrate-spec"/>
</dbReference>
<dbReference type="EMBL" id="CP045143">
    <property type="protein sequence ID" value="QFR23043.1"/>
    <property type="molecule type" value="Genomic_DNA"/>
</dbReference>
<dbReference type="AlphaFoldDB" id="A0A5P8Q6D7"/>
<sequence length="180" mass="20165">MSDMTTQHSWKLTTRQIIWLAILMAVQLVLAKISVGSDSLVKVGFGFIGTALLGYFFGPFWAAFASGADDIIGFFLGGGGIFYFGFTLSAIMAGALYGYWLHNRPVEWRYTILGVVSVTIIVNMLMNTLWVRFMYQTPWPLLISWRLLKQFISAPIQIVILYSVLKVLVRVPGTAQLQSK</sequence>
<name>A0A5P8Q6D7_9LACO</name>
<dbReference type="KEGG" id="lhb:D1010_06090"/>
<accession>A0A5P8Q6D7</accession>
<dbReference type="Pfam" id="PF12822">
    <property type="entry name" value="ECF_trnsprt"/>
    <property type="match status" value="1"/>
</dbReference>
<reference evidence="1 2" key="1">
    <citation type="submission" date="2019-10" db="EMBL/GenBank/DDBJ databases">
        <title>The completed genome of Lactobacillus harbinensis M1.</title>
        <authorList>
            <person name="Zheng Y."/>
        </authorList>
    </citation>
    <scope>NUCLEOTIDE SEQUENCE [LARGE SCALE GENOMIC DNA]</scope>
    <source>
        <strain evidence="1 2">M1</strain>
    </source>
</reference>
<dbReference type="GO" id="GO:0022857">
    <property type="term" value="F:transmembrane transporter activity"/>
    <property type="evidence" value="ECO:0007669"/>
    <property type="project" value="InterPro"/>
</dbReference>
<dbReference type="Gene3D" id="1.10.1760.20">
    <property type="match status" value="1"/>
</dbReference>
<gene>
    <name evidence="1" type="ORF">D1010_06090</name>
</gene>
<evidence type="ECO:0000313" key="2">
    <source>
        <dbReference type="Proteomes" id="UP000326779"/>
    </source>
</evidence>
<dbReference type="Proteomes" id="UP000326779">
    <property type="component" value="Chromosome"/>
</dbReference>
<protein>
    <submittedName>
        <fullName evidence="1">Folate family ECF transporter S component</fullName>
    </submittedName>
</protein>
<dbReference type="NCBIfam" id="TIGR04518">
    <property type="entry name" value="ECF_S_folT_fam"/>
    <property type="match status" value="1"/>
</dbReference>
<dbReference type="InterPro" id="IPR030949">
    <property type="entry name" value="ECF_S_folate_fam"/>
</dbReference>
<proteinExistence type="predicted"/>
<evidence type="ECO:0000313" key="1">
    <source>
        <dbReference type="EMBL" id="QFR23043.1"/>
    </source>
</evidence>